<keyword evidence="1" id="KW-1133">Transmembrane helix</keyword>
<evidence type="ECO:0000256" key="1">
    <source>
        <dbReference type="SAM" id="Phobius"/>
    </source>
</evidence>
<keyword evidence="1" id="KW-0812">Transmembrane</keyword>
<gene>
    <name evidence="2" type="ORF">CLV27_0733</name>
</gene>
<organism evidence="2 3">
    <name type="scientific">Phorcysia thermohydrogeniphila</name>
    <dbReference type="NCBI Taxonomy" id="936138"/>
    <lineage>
        <taxon>Bacteria</taxon>
        <taxon>Pseudomonadati</taxon>
        <taxon>Aquificota</taxon>
        <taxon>Aquificia</taxon>
        <taxon>Desulfurobacteriales</taxon>
        <taxon>Desulfurobacteriaceae</taxon>
        <taxon>Phorcysia</taxon>
    </lineage>
</organism>
<sequence>MLIKLRRVFAVLLSLLSCLLVYVGTEDFEAVYWLLAYYLAIPLPLILIPDVLGNITGTTFGRPGPIVNKKSPSAVLELLGWFFLFFPLAIFFVEILILS</sequence>
<dbReference type="EMBL" id="SMFV01000002">
    <property type="protein sequence ID" value="TCK05306.1"/>
    <property type="molecule type" value="Genomic_DNA"/>
</dbReference>
<dbReference type="Proteomes" id="UP000295777">
    <property type="component" value="Unassembled WGS sequence"/>
</dbReference>
<keyword evidence="3" id="KW-1185">Reference proteome</keyword>
<evidence type="ECO:0000313" key="2">
    <source>
        <dbReference type="EMBL" id="TCK05306.1"/>
    </source>
</evidence>
<evidence type="ECO:0000313" key="3">
    <source>
        <dbReference type="Proteomes" id="UP000295777"/>
    </source>
</evidence>
<feature type="transmembrane region" description="Helical" evidence="1">
    <location>
        <begin position="78"/>
        <end position="98"/>
    </location>
</feature>
<keyword evidence="1" id="KW-0472">Membrane</keyword>
<comment type="caution">
    <text evidence="2">The sequence shown here is derived from an EMBL/GenBank/DDBJ whole genome shotgun (WGS) entry which is preliminary data.</text>
</comment>
<accession>A0A4V2PDI4</accession>
<reference evidence="2 3" key="1">
    <citation type="submission" date="2019-03" db="EMBL/GenBank/DDBJ databases">
        <title>Genomic Encyclopedia of Archaeal and Bacterial Type Strains, Phase II (KMG-II): from individual species to whole genera.</title>
        <authorList>
            <person name="Goeker M."/>
        </authorList>
    </citation>
    <scope>NUCLEOTIDE SEQUENCE [LARGE SCALE GENOMIC DNA]</scope>
    <source>
        <strain evidence="2 3">DSM 24425</strain>
    </source>
</reference>
<name>A0A4V2PDI4_9BACT</name>
<dbReference type="PROSITE" id="PS51257">
    <property type="entry name" value="PROKAR_LIPOPROTEIN"/>
    <property type="match status" value="1"/>
</dbReference>
<protein>
    <submittedName>
        <fullName evidence="2">Uncharacterized protein</fullName>
    </submittedName>
</protein>
<proteinExistence type="predicted"/>
<feature type="transmembrane region" description="Helical" evidence="1">
    <location>
        <begin position="35"/>
        <end position="57"/>
    </location>
</feature>
<dbReference type="AlphaFoldDB" id="A0A4V2PDI4"/>